<feature type="transmembrane region" description="Helical" evidence="1">
    <location>
        <begin position="87"/>
        <end position="111"/>
    </location>
</feature>
<dbReference type="InterPro" id="IPR017195">
    <property type="entry name" value="ABC_thiamin-permease_prd"/>
</dbReference>
<dbReference type="AlphaFoldDB" id="A0A087AQA0"/>
<protein>
    <submittedName>
        <fullName evidence="2">Hydroxymethylpyrimidine transport system permease protein</fullName>
    </submittedName>
</protein>
<keyword evidence="3" id="KW-1185">Reference proteome</keyword>
<feature type="transmembrane region" description="Helical" evidence="1">
    <location>
        <begin position="141"/>
        <end position="160"/>
    </location>
</feature>
<dbReference type="STRING" id="1688.BCUN_0926"/>
<keyword evidence="1" id="KW-1133">Transmembrane helix</keyword>
<name>A0A087AQA0_9BIFI</name>
<feature type="transmembrane region" description="Helical" evidence="1">
    <location>
        <begin position="118"/>
        <end position="135"/>
    </location>
</feature>
<evidence type="ECO:0000313" key="3">
    <source>
        <dbReference type="Proteomes" id="UP000029067"/>
    </source>
</evidence>
<dbReference type="eggNOG" id="COG4721">
    <property type="taxonomic scope" value="Bacteria"/>
</dbReference>
<evidence type="ECO:0000313" key="2">
    <source>
        <dbReference type="EMBL" id="KFI60950.1"/>
    </source>
</evidence>
<feature type="transmembrane region" description="Helical" evidence="1">
    <location>
        <begin position="197"/>
        <end position="221"/>
    </location>
</feature>
<comment type="caution">
    <text evidence="2">The sequence shown here is derived from an EMBL/GenBank/DDBJ whole genome shotgun (WGS) entry which is preliminary data.</text>
</comment>
<evidence type="ECO:0000256" key="1">
    <source>
        <dbReference type="SAM" id="Phobius"/>
    </source>
</evidence>
<proteinExistence type="predicted"/>
<dbReference type="Proteomes" id="UP000029067">
    <property type="component" value="Unassembled WGS sequence"/>
</dbReference>
<organism evidence="2 3">
    <name type="scientific">Bifidobacterium cuniculi</name>
    <dbReference type="NCBI Taxonomy" id="1688"/>
    <lineage>
        <taxon>Bacteria</taxon>
        <taxon>Bacillati</taxon>
        <taxon>Actinomycetota</taxon>
        <taxon>Actinomycetes</taxon>
        <taxon>Bifidobacteriales</taxon>
        <taxon>Bifidobacteriaceae</taxon>
        <taxon>Bifidobacterium</taxon>
    </lineage>
</organism>
<dbReference type="Pfam" id="PF09819">
    <property type="entry name" value="ABC_cobalt"/>
    <property type="match status" value="1"/>
</dbReference>
<dbReference type="EMBL" id="JGYV01000017">
    <property type="protein sequence ID" value="KFI60950.1"/>
    <property type="molecule type" value="Genomic_DNA"/>
</dbReference>
<gene>
    <name evidence="2" type="ORF">BCUN_0926</name>
</gene>
<accession>A0A087AQA0</accession>
<keyword evidence="1" id="KW-0812">Transmembrane</keyword>
<keyword evidence="1" id="KW-0472">Membrane</keyword>
<sequence>MPRPIERESGQCRRTDVVDSRAFIHVGKPLQRTEKGTLMSASTIEAKPILKWRVVDIAVASVIGVASALIYWAVALLTSAPWSVLEAAIPGLAGIFNGLWLFAAPLAAVIVRKPGAALYAEVVAGVLEALMGNMWGGVETFLIAVVPGLAAEIAFAVFAYRKWNLPVTVLSGALAGVACWGYSFFTHLQAIDLAGSYGIVYLLTTVASGALIAGVAMWYLYRAIARTGALDQFASGREMRRKAN</sequence>
<feature type="transmembrane region" description="Helical" evidence="1">
    <location>
        <begin position="54"/>
        <end position="75"/>
    </location>
</feature>
<feature type="transmembrane region" description="Helical" evidence="1">
    <location>
        <begin position="167"/>
        <end position="185"/>
    </location>
</feature>
<reference evidence="2 3" key="1">
    <citation type="submission" date="2014-03" db="EMBL/GenBank/DDBJ databases">
        <title>Genomics of Bifidobacteria.</title>
        <authorList>
            <person name="Ventura M."/>
            <person name="Milani C."/>
            <person name="Lugli G.A."/>
        </authorList>
    </citation>
    <scope>NUCLEOTIDE SEQUENCE [LARGE SCALE GENOMIC DNA]</scope>
    <source>
        <strain evidence="2 3">LMG 10738</strain>
    </source>
</reference>